<proteinExistence type="predicted"/>
<dbReference type="AlphaFoldDB" id="A0A0K2TCJ0"/>
<organism evidence="1">
    <name type="scientific">Lepeophtheirus salmonis</name>
    <name type="common">Salmon louse</name>
    <name type="synonym">Caligus salmonis</name>
    <dbReference type="NCBI Taxonomy" id="72036"/>
    <lineage>
        <taxon>Eukaryota</taxon>
        <taxon>Metazoa</taxon>
        <taxon>Ecdysozoa</taxon>
        <taxon>Arthropoda</taxon>
        <taxon>Crustacea</taxon>
        <taxon>Multicrustacea</taxon>
        <taxon>Hexanauplia</taxon>
        <taxon>Copepoda</taxon>
        <taxon>Siphonostomatoida</taxon>
        <taxon>Caligidae</taxon>
        <taxon>Lepeophtheirus</taxon>
    </lineage>
</organism>
<accession>A0A0K2TCJ0</accession>
<evidence type="ECO:0000313" key="1">
    <source>
        <dbReference type="EMBL" id="CDW23171.1"/>
    </source>
</evidence>
<dbReference type="EMBL" id="HACA01005810">
    <property type="protein sequence ID" value="CDW23171.1"/>
    <property type="molecule type" value="Transcribed_RNA"/>
</dbReference>
<reference evidence="1" key="1">
    <citation type="submission" date="2014-05" db="EMBL/GenBank/DDBJ databases">
        <authorList>
            <person name="Chronopoulou M."/>
        </authorList>
    </citation>
    <scope>NUCLEOTIDE SEQUENCE</scope>
    <source>
        <tissue evidence="1">Whole organism</tissue>
    </source>
</reference>
<name>A0A0K2TCJ0_LEPSM</name>
<sequence>MLGVKWLQGFRSRHAVLCLQKPEKTSIAKTSDRQRLPRRGCLSR</sequence>
<protein>
    <submittedName>
        <fullName evidence="1">Putative LOC101237761 [Hydra vulgaris]</fullName>
    </submittedName>
</protein>